<name>A0ACB9T8M2_HOLOL</name>
<dbReference type="EMBL" id="CM043018">
    <property type="protein sequence ID" value="KAI4463170.1"/>
    <property type="molecule type" value="Genomic_DNA"/>
</dbReference>
<reference evidence="1" key="1">
    <citation type="submission" date="2022-04" db="EMBL/GenBank/DDBJ databases">
        <title>Chromosome-scale genome assembly of Holotrichia oblita Faldermann.</title>
        <authorList>
            <person name="Rongchong L."/>
        </authorList>
    </citation>
    <scope>NUCLEOTIDE SEQUENCE</scope>
    <source>
        <strain evidence="1">81SQS9</strain>
    </source>
</reference>
<evidence type="ECO:0000313" key="1">
    <source>
        <dbReference type="EMBL" id="KAI4463170.1"/>
    </source>
</evidence>
<proteinExistence type="predicted"/>
<comment type="caution">
    <text evidence="1">The sequence shown here is derived from an EMBL/GenBank/DDBJ whole genome shotgun (WGS) entry which is preliminary data.</text>
</comment>
<accession>A0ACB9T8M2</accession>
<keyword evidence="2" id="KW-1185">Reference proteome</keyword>
<gene>
    <name evidence="1" type="ORF">MML48_4g00008077</name>
</gene>
<organism evidence="1 2">
    <name type="scientific">Holotrichia oblita</name>
    <name type="common">Chafer beetle</name>
    <dbReference type="NCBI Taxonomy" id="644536"/>
    <lineage>
        <taxon>Eukaryota</taxon>
        <taxon>Metazoa</taxon>
        <taxon>Ecdysozoa</taxon>
        <taxon>Arthropoda</taxon>
        <taxon>Hexapoda</taxon>
        <taxon>Insecta</taxon>
        <taxon>Pterygota</taxon>
        <taxon>Neoptera</taxon>
        <taxon>Endopterygota</taxon>
        <taxon>Coleoptera</taxon>
        <taxon>Polyphaga</taxon>
        <taxon>Scarabaeiformia</taxon>
        <taxon>Scarabaeidae</taxon>
        <taxon>Melolonthinae</taxon>
        <taxon>Holotrichia</taxon>
    </lineage>
</organism>
<evidence type="ECO:0000313" key="2">
    <source>
        <dbReference type="Proteomes" id="UP001056778"/>
    </source>
</evidence>
<sequence>MNNEKATAIFTVVSELIESDEDIEIIINISDSKTKRKRLAIDNYVNNVALMYNPDDFKSHFRLRRDTFEQLLETLGPFLRASNPMGIGRPTHTIEKQLLITLSMLSSQNVFRCIAEQYNVSKSTAWLYVHKICEILAKLSKNYIKWPTGIEVFKTMSEFQKRQGFTNVIGAVDGSHIPITPPKKQQKAYFNRNKYHSIILQAVCNANYIFTDVFAGFPGSAHDARVFRNSDLGKKLQENPAAVCPHNSHILADSAYRNTNYVLTPFRDNGHLTQLQKQYNYKHSATRVYIEQSFGLLKGRFRILKHVNIYNMKLIPPLVLACCVLHNICMLKNDIVDPDIDDSHSVFFYNGRDECGLDKRNCIASMLCDDTR</sequence>
<dbReference type="Proteomes" id="UP001056778">
    <property type="component" value="Chromosome 4"/>
</dbReference>
<protein>
    <submittedName>
        <fullName evidence="1">Uncharacterized protein</fullName>
    </submittedName>
</protein>